<name>A0ABQ9BWN4_9ROSI</name>
<proteinExistence type="predicted"/>
<dbReference type="EMBL" id="JAPFFI010000006">
    <property type="protein sequence ID" value="KAJ6391603.1"/>
    <property type="molecule type" value="Genomic_DNA"/>
</dbReference>
<protein>
    <submittedName>
        <fullName evidence="1">Uncharacterized protein</fullName>
    </submittedName>
</protein>
<gene>
    <name evidence="1" type="ORF">OIU77_025555</name>
</gene>
<evidence type="ECO:0000313" key="1">
    <source>
        <dbReference type="EMBL" id="KAJ6391603.1"/>
    </source>
</evidence>
<sequence>MAVNASNPKSLNPSASPYMRAEVSLSLPYLPPNSGTIVLPSKLPHLSQQIYGPYPQQLQSPLAWGTRPAPTMVAGFLANPYLCVQHQLTQAWVYQEATACYNIYKQPFTVPYSHPYYFDIGNQGTCCPPGKNLEESDAVKFEDKVKCDGCYSGALGNLGKGVFGGGAGRFVAPSRPRAKRSDGRFFIREKLWVPKTESKLYGESSGDDQGLSAKEEDEVLSRSANEISLDGKTTLMIKNVPNQLGISCQRLLFFLSNAPDQPSCSVSVELTNRKVCLTGFFGMGKDALCNRYKNSVFPCHTNTYLPVVLLPARDGWRQSAPSVVGRRVDPAFPLVERRCCGRRKSLNK</sequence>
<comment type="caution">
    <text evidence="1">The sequence shown here is derived from an EMBL/GenBank/DDBJ whole genome shotgun (WGS) entry which is preliminary data.</text>
</comment>
<evidence type="ECO:0000313" key="2">
    <source>
        <dbReference type="Proteomes" id="UP001141253"/>
    </source>
</evidence>
<keyword evidence="2" id="KW-1185">Reference proteome</keyword>
<organism evidence="1 2">
    <name type="scientific">Salix suchowensis</name>
    <dbReference type="NCBI Taxonomy" id="1278906"/>
    <lineage>
        <taxon>Eukaryota</taxon>
        <taxon>Viridiplantae</taxon>
        <taxon>Streptophyta</taxon>
        <taxon>Embryophyta</taxon>
        <taxon>Tracheophyta</taxon>
        <taxon>Spermatophyta</taxon>
        <taxon>Magnoliopsida</taxon>
        <taxon>eudicotyledons</taxon>
        <taxon>Gunneridae</taxon>
        <taxon>Pentapetalae</taxon>
        <taxon>rosids</taxon>
        <taxon>fabids</taxon>
        <taxon>Malpighiales</taxon>
        <taxon>Salicaceae</taxon>
        <taxon>Saliceae</taxon>
        <taxon>Salix</taxon>
    </lineage>
</organism>
<reference evidence="1" key="2">
    <citation type="journal article" date="2023" name="Int. J. Mol. Sci.">
        <title>De Novo Assembly and Annotation of 11 Diverse Shrub Willow (Salix) Genomes Reveals Novel Gene Organization in Sex-Linked Regions.</title>
        <authorList>
            <person name="Hyden B."/>
            <person name="Feng K."/>
            <person name="Yates T.B."/>
            <person name="Jawdy S."/>
            <person name="Cereghino C."/>
            <person name="Smart L.B."/>
            <person name="Muchero W."/>
        </authorList>
    </citation>
    <scope>NUCLEOTIDE SEQUENCE</scope>
    <source>
        <tissue evidence="1">Shoot tip</tissue>
    </source>
</reference>
<dbReference type="Proteomes" id="UP001141253">
    <property type="component" value="Chromosome 2"/>
</dbReference>
<accession>A0ABQ9BWN4</accession>
<reference evidence="1" key="1">
    <citation type="submission" date="2022-10" db="EMBL/GenBank/DDBJ databases">
        <authorList>
            <person name="Hyden B.L."/>
            <person name="Feng K."/>
            <person name="Yates T."/>
            <person name="Jawdy S."/>
            <person name="Smart L.B."/>
            <person name="Muchero W."/>
        </authorList>
    </citation>
    <scope>NUCLEOTIDE SEQUENCE</scope>
    <source>
        <tissue evidence="1">Shoot tip</tissue>
    </source>
</reference>